<keyword evidence="2 5" id="KW-0472">Membrane</keyword>
<reference evidence="7" key="1">
    <citation type="submission" date="2021-10" db="EMBL/GenBank/DDBJ databases">
        <title>Tropical sea cucumber genome reveals ecological adaptation and Cuvierian tubules defense mechanism.</title>
        <authorList>
            <person name="Chen T."/>
        </authorList>
    </citation>
    <scope>NUCLEOTIDE SEQUENCE</scope>
    <source>
        <strain evidence="7">Nanhai2018</strain>
        <tissue evidence="7">Muscle</tissue>
    </source>
</reference>
<keyword evidence="8" id="KW-1185">Reference proteome</keyword>
<dbReference type="CDD" id="cd00096">
    <property type="entry name" value="Ig"/>
    <property type="match status" value="1"/>
</dbReference>
<keyword evidence="5" id="KW-0812">Transmembrane</keyword>
<name>A0A9Q1CDG0_HOLLE</name>
<feature type="domain" description="Ig-like" evidence="6">
    <location>
        <begin position="205"/>
        <end position="291"/>
    </location>
</feature>
<organism evidence="7 8">
    <name type="scientific">Holothuria leucospilota</name>
    <name type="common">Black long sea cucumber</name>
    <name type="synonym">Mertensiothuria leucospilota</name>
    <dbReference type="NCBI Taxonomy" id="206669"/>
    <lineage>
        <taxon>Eukaryota</taxon>
        <taxon>Metazoa</taxon>
        <taxon>Echinodermata</taxon>
        <taxon>Eleutherozoa</taxon>
        <taxon>Echinozoa</taxon>
        <taxon>Holothuroidea</taxon>
        <taxon>Aspidochirotacea</taxon>
        <taxon>Aspidochirotida</taxon>
        <taxon>Holothuriidae</taxon>
        <taxon>Holothuria</taxon>
    </lineage>
</organism>
<feature type="domain" description="Ig-like" evidence="6">
    <location>
        <begin position="1"/>
        <end position="96"/>
    </location>
</feature>
<dbReference type="EMBL" id="JAIZAY010000004">
    <property type="protein sequence ID" value="KAJ8042639.1"/>
    <property type="molecule type" value="Genomic_DNA"/>
</dbReference>
<evidence type="ECO:0000256" key="1">
    <source>
        <dbReference type="ARBA" id="ARBA00004167"/>
    </source>
</evidence>
<keyword evidence="5" id="KW-1133">Transmembrane helix</keyword>
<dbReference type="Gene3D" id="2.60.40.10">
    <property type="entry name" value="Immunoglobulins"/>
    <property type="match status" value="3"/>
</dbReference>
<dbReference type="Pfam" id="PF08205">
    <property type="entry name" value="C2-set_2"/>
    <property type="match status" value="1"/>
</dbReference>
<gene>
    <name evidence="7" type="ORF">HOLleu_09446</name>
</gene>
<comment type="caution">
    <text evidence="7">The sequence shown here is derived from an EMBL/GenBank/DDBJ whole genome shotgun (WGS) entry which is preliminary data.</text>
</comment>
<comment type="subcellular location">
    <subcellularLocation>
        <location evidence="1">Membrane</location>
        <topology evidence="1">Single-pass membrane protein</topology>
    </subcellularLocation>
</comment>
<dbReference type="SMART" id="SM00409">
    <property type="entry name" value="IG"/>
    <property type="match status" value="3"/>
</dbReference>
<evidence type="ECO:0000259" key="6">
    <source>
        <dbReference type="PROSITE" id="PS50835"/>
    </source>
</evidence>
<accession>A0A9Q1CDG0</accession>
<evidence type="ECO:0000256" key="3">
    <source>
        <dbReference type="ARBA" id="ARBA00023157"/>
    </source>
</evidence>
<dbReference type="SUPFAM" id="SSF48726">
    <property type="entry name" value="Immunoglobulin"/>
    <property type="match status" value="2"/>
</dbReference>
<proteinExistence type="predicted"/>
<keyword evidence="3" id="KW-1015">Disulfide bond</keyword>
<evidence type="ECO:0000256" key="5">
    <source>
        <dbReference type="SAM" id="Phobius"/>
    </source>
</evidence>
<dbReference type="GO" id="GO:0016020">
    <property type="term" value="C:membrane"/>
    <property type="evidence" value="ECO:0007669"/>
    <property type="project" value="UniProtKB-SubCell"/>
</dbReference>
<dbReference type="InterPro" id="IPR013162">
    <property type="entry name" value="CD80_C2-set"/>
</dbReference>
<evidence type="ECO:0000313" key="7">
    <source>
        <dbReference type="EMBL" id="KAJ8042639.1"/>
    </source>
</evidence>
<feature type="region of interest" description="Disordered" evidence="4">
    <location>
        <begin position="295"/>
        <end position="332"/>
    </location>
</feature>
<dbReference type="OrthoDB" id="10028801at2759"/>
<evidence type="ECO:0000256" key="2">
    <source>
        <dbReference type="ARBA" id="ARBA00023136"/>
    </source>
</evidence>
<sequence>MPEEKSALTGGDVTFHCTVDGLEDRHVVQWKRGGTIITNNSEVLTDPDKIRVITDPSTGLYNLQISNVKQSDDLDYKCVVYDQNDNTEVLESNPVRLEVHTVPDQKYPDCDPLEEPLFVEGDELTILCKSQRANPPVLLQWYKGGENIQGASLNDEPAGYRTLSYTFTINYKDDGAIFQCKMTTSAIESFEKSCSLGPLVIVYKPRVQLSLPEEPIQDGMQIQLDCDDDAKPEAFQYEWYSSIPLSDDQMTLVRNRRVMLLTVSASLNGTKISCNATNIYGSGMSNTVTLFVQPKQDTSTEDTGSDDKTKLTPSTDINKVKPGEPGMGSVSSPSPGLSSRLLLLIIGILSLMLIVLLLVLIFYTCRSYQTNGNHSIIYGAPSSICNGTNIDRAWDQTSVYFEPRDQISVHEAPTWIRTPKPPQWRRNVAVQVPFQEDPPYAEIEQDWDDGVYTLQI</sequence>
<dbReference type="AlphaFoldDB" id="A0A9Q1CDG0"/>
<dbReference type="Pfam" id="PF13927">
    <property type="entry name" value="Ig_3"/>
    <property type="match status" value="1"/>
</dbReference>
<dbReference type="InterPro" id="IPR007110">
    <property type="entry name" value="Ig-like_dom"/>
</dbReference>
<dbReference type="InterPro" id="IPR013783">
    <property type="entry name" value="Ig-like_fold"/>
</dbReference>
<dbReference type="PANTHER" id="PTHR45889:SF8">
    <property type="entry name" value="IG-LIKE DOMAIN-CONTAINING PROTEIN"/>
    <property type="match status" value="1"/>
</dbReference>
<protein>
    <submittedName>
        <fullName evidence="7">Kin of IRRE-like protein 1</fullName>
    </submittedName>
</protein>
<dbReference type="InterPro" id="IPR003599">
    <property type="entry name" value="Ig_sub"/>
</dbReference>
<dbReference type="InterPro" id="IPR036179">
    <property type="entry name" value="Ig-like_dom_sf"/>
</dbReference>
<dbReference type="PANTHER" id="PTHR45889">
    <property type="entry name" value="IG-LIKE DOMAIN-CONTAINING PROTEIN"/>
    <property type="match status" value="1"/>
</dbReference>
<dbReference type="PROSITE" id="PS50835">
    <property type="entry name" value="IG_LIKE"/>
    <property type="match status" value="3"/>
</dbReference>
<dbReference type="Proteomes" id="UP001152320">
    <property type="component" value="Chromosome 4"/>
</dbReference>
<evidence type="ECO:0000256" key="4">
    <source>
        <dbReference type="SAM" id="MobiDB-lite"/>
    </source>
</evidence>
<feature type="transmembrane region" description="Helical" evidence="5">
    <location>
        <begin position="341"/>
        <end position="363"/>
    </location>
</feature>
<evidence type="ECO:0000313" key="8">
    <source>
        <dbReference type="Proteomes" id="UP001152320"/>
    </source>
</evidence>
<feature type="domain" description="Ig-like" evidence="6">
    <location>
        <begin position="108"/>
        <end position="195"/>
    </location>
</feature>